<dbReference type="Pfam" id="PF04082">
    <property type="entry name" value="Fungal_trans"/>
    <property type="match status" value="1"/>
</dbReference>
<dbReference type="AlphaFoldDB" id="A0A0F4ZAI8"/>
<dbReference type="Gene3D" id="4.10.240.10">
    <property type="entry name" value="Zn(2)-C6 fungal-type DNA-binding domain"/>
    <property type="match status" value="1"/>
</dbReference>
<gene>
    <name evidence="5" type="ORF">TD95_005195</name>
</gene>
<feature type="domain" description="Zn(2)-C6 fungal-type" evidence="4">
    <location>
        <begin position="95"/>
        <end position="124"/>
    </location>
</feature>
<dbReference type="CDD" id="cd12148">
    <property type="entry name" value="fungal_TF_MHR"/>
    <property type="match status" value="1"/>
</dbReference>
<comment type="caution">
    <text evidence="5">The sequence shown here is derived from an EMBL/GenBank/DDBJ whole genome shotgun (WGS) entry which is preliminary data.</text>
</comment>
<evidence type="ECO:0000259" key="4">
    <source>
        <dbReference type="PROSITE" id="PS50048"/>
    </source>
</evidence>
<dbReference type="EMBL" id="LAEV01001661">
    <property type="protein sequence ID" value="KKA27539.1"/>
    <property type="molecule type" value="Genomic_DNA"/>
</dbReference>
<dbReference type="PANTHER" id="PTHR46910">
    <property type="entry name" value="TRANSCRIPTION FACTOR PDR1"/>
    <property type="match status" value="1"/>
</dbReference>
<dbReference type="PROSITE" id="PS00463">
    <property type="entry name" value="ZN2_CY6_FUNGAL_1"/>
    <property type="match status" value="1"/>
</dbReference>
<keyword evidence="6" id="KW-1185">Reference proteome</keyword>
<dbReference type="GO" id="GO:0008270">
    <property type="term" value="F:zinc ion binding"/>
    <property type="evidence" value="ECO:0007669"/>
    <property type="project" value="InterPro"/>
</dbReference>
<dbReference type="CDD" id="cd00067">
    <property type="entry name" value="GAL4"/>
    <property type="match status" value="1"/>
</dbReference>
<evidence type="ECO:0000256" key="1">
    <source>
        <dbReference type="ARBA" id="ARBA00022723"/>
    </source>
</evidence>
<feature type="region of interest" description="Disordered" evidence="3">
    <location>
        <begin position="1"/>
        <end position="91"/>
    </location>
</feature>
<reference evidence="5 6" key="1">
    <citation type="submission" date="2015-03" db="EMBL/GenBank/DDBJ databases">
        <authorList>
            <person name="Radwan O."/>
            <person name="Al-Naeli F.A."/>
            <person name="Rendon G.A."/>
            <person name="Fields C."/>
        </authorList>
    </citation>
    <scope>NUCLEOTIDE SEQUENCE [LARGE SCALE GENOMIC DNA]</scope>
    <source>
        <strain evidence="5">CR-DP1</strain>
    </source>
</reference>
<feature type="compositionally biased region" description="Low complexity" evidence="3">
    <location>
        <begin position="798"/>
        <end position="807"/>
    </location>
</feature>
<dbReference type="GO" id="GO:0000981">
    <property type="term" value="F:DNA-binding transcription factor activity, RNA polymerase II-specific"/>
    <property type="evidence" value="ECO:0007669"/>
    <property type="project" value="InterPro"/>
</dbReference>
<dbReference type="InterPro" id="IPR001138">
    <property type="entry name" value="Zn2Cys6_DnaBD"/>
</dbReference>
<dbReference type="OrthoDB" id="3921198at2759"/>
<dbReference type="GO" id="GO:0006351">
    <property type="term" value="P:DNA-templated transcription"/>
    <property type="evidence" value="ECO:0007669"/>
    <property type="project" value="InterPro"/>
</dbReference>
<dbReference type="PANTHER" id="PTHR46910:SF15">
    <property type="entry name" value="PRNA PROTEIN"/>
    <property type="match status" value="1"/>
</dbReference>
<keyword evidence="1" id="KW-0479">Metal-binding</keyword>
<dbReference type="SMART" id="SM00906">
    <property type="entry name" value="Fungal_trans"/>
    <property type="match status" value="1"/>
</dbReference>
<dbReference type="InterPro" id="IPR036864">
    <property type="entry name" value="Zn2-C6_fun-type_DNA-bd_sf"/>
</dbReference>
<dbReference type="Pfam" id="PF00172">
    <property type="entry name" value="Zn_clus"/>
    <property type="match status" value="1"/>
</dbReference>
<evidence type="ECO:0000313" key="5">
    <source>
        <dbReference type="EMBL" id="KKA27539.1"/>
    </source>
</evidence>
<accession>A0A0F4ZAI8</accession>
<feature type="compositionally biased region" description="Polar residues" evidence="3">
    <location>
        <begin position="62"/>
        <end position="72"/>
    </location>
</feature>
<dbReference type="SMART" id="SM00066">
    <property type="entry name" value="GAL4"/>
    <property type="match status" value="1"/>
</dbReference>
<proteinExistence type="predicted"/>
<evidence type="ECO:0000256" key="3">
    <source>
        <dbReference type="SAM" id="MobiDB-lite"/>
    </source>
</evidence>
<feature type="region of interest" description="Disordered" evidence="3">
    <location>
        <begin position="776"/>
        <end position="824"/>
    </location>
</feature>
<keyword evidence="2" id="KW-0539">Nucleus</keyword>
<dbReference type="GO" id="GO:0003677">
    <property type="term" value="F:DNA binding"/>
    <property type="evidence" value="ECO:0007669"/>
    <property type="project" value="InterPro"/>
</dbReference>
<feature type="compositionally biased region" description="Low complexity" evidence="3">
    <location>
        <begin position="618"/>
        <end position="638"/>
    </location>
</feature>
<dbReference type="PROSITE" id="PS50048">
    <property type="entry name" value="ZN2_CY6_FUNGAL_2"/>
    <property type="match status" value="1"/>
</dbReference>
<feature type="compositionally biased region" description="Low complexity" evidence="3">
    <location>
        <begin position="11"/>
        <end position="61"/>
    </location>
</feature>
<feature type="compositionally biased region" description="Polar residues" evidence="3">
    <location>
        <begin position="808"/>
        <end position="821"/>
    </location>
</feature>
<organism evidence="5 6">
    <name type="scientific">Thielaviopsis punctulata</name>
    <dbReference type="NCBI Taxonomy" id="72032"/>
    <lineage>
        <taxon>Eukaryota</taxon>
        <taxon>Fungi</taxon>
        <taxon>Dikarya</taxon>
        <taxon>Ascomycota</taxon>
        <taxon>Pezizomycotina</taxon>
        <taxon>Sordariomycetes</taxon>
        <taxon>Hypocreomycetidae</taxon>
        <taxon>Microascales</taxon>
        <taxon>Ceratocystidaceae</taxon>
        <taxon>Thielaviopsis</taxon>
    </lineage>
</organism>
<sequence length="895" mass="96698">MDAEKQLGPFPATTSSAPNAPAASSGPVPAHVPASAPGGPRRTAGSASGSGIGNAASVSGSLSGHQRGSASINGGIPKRRPRRVDERDRKRAVRACDECRRQKEKCEGGVPCQRCARLNRSCNFTGHPSRDIDEPAVRATHREPAELAQRMRCMEKLLAYYTGRPNLDSAALKNMADAIDRQRAGAGPGAEPAAANGAAVAAVADDEMSQDSDYLGVDAESFTMQPLESNIAHYSGEFSHWNFSMRIKQWIENCNPDARGSEKPADPLTFKEYYRAEELQSPSNTVTSLSLLPPPYITAYLVDAFFKHAESNYFFVERSWLLNKISLAYENPAVFTHRDVGTVGMILIILAIGTQYAYLDNEGDGPPRLAQPVSGHGIGPGTEGSPYEEDAVGVVFYQRACMLVPDIITIASLESVQACLLIGLYTLPLDASGLSYIYLNLALKLAIQNGMHRNYQTDAWPPIVRETRNRVFWTAHAIERRVGIFHGRPLSIAPSEVDTALPSLNPTFWPVSMPANTAHMLATLQLNKTLTKVSREIQLLKTGTRQESADVFSRLIDTKNELHRWWDILPTDKFNKDFSGAVPFTRLDAHLRLEYCLLRMYAGRPFVFPRSLGRHNSTTEASPSTTTGATPTSATSSSKTHPRALLVADCIEAALGVIETCAALNRTIGLARASYTEFSSCRAALLVIVTQCLQKRTDRLRAALREGMVMIKSMAAWGESARSEVSLLEVFECAVAKLDAAAAASAAANASAGTGAAEESGYERFKKWQMLWKQPSSGAPTASASGATGSRMGDDETASIAASTSTAQHHVSGNANTSSATGMPPHPLDFWRGASIRQEPASAAMQMPSTFFGTDETFASFQQTLDEYSMSMQAGFSPLMDGQTPTTGGSMWMNM</sequence>
<dbReference type="SUPFAM" id="SSF57701">
    <property type="entry name" value="Zn2/Cys6 DNA-binding domain"/>
    <property type="match status" value="1"/>
</dbReference>
<protein>
    <recommendedName>
        <fullName evidence="4">Zn(2)-C6 fungal-type domain-containing protein</fullName>
    </recommendedName>
</protein>
<dbReference type="InterPro" id="IPR050987">
    <property type="entry name" value="AtrR-like"/>
</dbReference>
<evidence type="ECO:0000256" key="2">
    <source>
        <dbReference type="ARBA" id="ARBA00023242"/>
    </source>
</evidence>
<dbReference type="InterPro" id="IPR007219">
    <property type="entry name" value="XnlR_reg_dom"/>
</dbReference>
<dbReference type="Proteomes" id="UP000033483">
    <property type="component" value="Unassembled WGS sequence"/>
</dbReference>
<feature type="compositionally biased region" description="Low complexity" evidence="3">
    <location>
        <begin position="776"/>
        <end position="790"/>
    </location>
</feature>
<feature type="region of interest" description="Disordered" evidence="3">
    <location>
        <begin position="613"/>
        <end position="638"/>
    </location>
</feature>
<evidence type="ECO:0000313" key="6">
    <source>
        <dbReference type="Proteomes" id="UP000033483"/>
    </source>
</evidence>
<name>A0A0F4ZAI8_9PEZI</name>